<evidence type="ECO:0000313" key="1">
    <source>
        <dbReference type="EMBL" id="PKC03935.1"/>
    </source>
</evidence>
<accession>A0A2N0RRW9</accession>
<dbReference type="EMBL" id="LLXH01000490">
    <property type="protein sequence ID" value="PKC66056.1"/>
    <property type="molecule type" value="Genomic_DNA"/>
</dbReference>
<dbReference type="EMBL" id="LLXJ01001093">
    <property type="protein sequence ID" value="PKC03935.1"/>
    <property type="molecule type" value="Genomic_DNA"/>
</dbReference>
<evidence type="ECO:0000313" key="2">
    <source>
        <dbReference type="EMBL" id="PKC66056.1"/>
    </source>
</evidence>
<evidence type="ECO:0000313" key="3">
    <source>
        <dbReference type="Proteomes" id="UP000232688"/>
    </source>
</evidence>
<dbReference type="AlphaFoldDB" id="A0A2N0RRW9"/>
<dbReference type="Proteomes" id="UP000232688">
    <property type="component" value="Unassembled WGS sequence"/>
</dbReference>
<protein>
    <submittedName>
        <fullName evidence="2">Uncharacterized protein</fullName>
    </submittedName>
</protein>
<comment type="caution">
    <text evidence="2">The sequence shown here is derived from an EMBL/GenBank/DDBJ whole genome shotgun (WGS) entry which is preliminary data.</text>
</comment>
<gene>
    <name evidence="2" type="ORF">RhiirA1_460215</name>
    <name evidence="1" type="ORF">RhiirA5_422999</name>
</gene>
<proteinExistence type="predicted"/>
<reference evidence="1 4" key="1">
    <citation type="submission" date="2016-04" db="EMBL/GenBank/DDBJ databases">
        <title>Genome analyses suggest a sexual origin of heterokaryosis in a supposedly ancient asexual fungus.</title>
        <authorList>
            <person name="Ropars J."/>
            <person name="Sedzielewska K."/>
            <person name="Noel J."/>
            <person name="Charron P."/>
            <person name="Farinelli L."/>
            <person name="Marton T."/>
            <person name="Kruger M."/>
            <person name="Pelin A."/>
            <person name="Brachmann A."/>
            <person name="Corradi N."/>
        </authorList>
    </citation>
    <scope>NUCLEOTIDE SEQUENCE [LARGE SCALE GENOMIC DNA]</scope>
    <source>
        <strain evidence="1 4">A5</strain>
    </source>
</reference>
<organism evidence="2 3">
    <name type="scientific">Rhizophagus irregularis</name>
    <dbReference type="NCBI Taxonomy" id="588596"/>
    <lineage>
        <taxon>Eukaryota</taxon>
        <taxon>Fungi</taxon>
        <taxon>Fungi incertae sedis</taxon>
        <taxon>Mucoromycota</taxon>
        <taxon>Glomeromycotina</taxon>
        <taxon>Glomeromycetes</taxon>
        <taxon>Glomerales</taxon>
        <taxon>Glomeraceae</taxon>
        <taxon>Rhizophagus</taxon>
    </lineage>
</organism>
<dbReference type="Proteomes" id="UP000232722">
    <property type="component" value="Unassembled WGS sequence"/>
</dbReference>
<sequence length="52" mass="5993">MLKYMRNGFRCILAFGVKGDANIGATFIWFCKSFGKCGRRKNSRDTFCFNNT</sequence>
<reference evidence="2 3" key="3">
    <citation type="submission" date="2017-10" db="EMBL/GenBank/DDBJ databases">
        <title>Extensive intraspecific genome diversity in a model arbuscular mycorrhizal fungus.</title>
        <authorList>
            <person name="Chen E.C.H."/>
            <person name="Morin E."/>
            <person name="Baudet D."/>
            <person name="Noel J."/>
            <person name="Ndikumana S."/>
            <person name="Charron P."/>
            <person name="St-Onge C."/>
            <person name="Giorgi J."/>
            <person name="Grigoriev I.V."/>
            <person name="Roux C."/>
            <person name="Martin F.M."/>
            <person name="Corradi N."/>
        </authorList>
    </citation>
    <scope>NUCLEOTIDE SEQUENCE [LARGE SCALE GENOMIC DNA]</scope>
    <source>
        <strain evidence="2 3">A1</strain>
    </source>
</reference>
<evidence type="ECO:0000313" key="4">
    <source>
        <dbReference type="Proteomes" id="UP000232722"/>
    </source>
</evidence>
<reference evidence="2 3" key="4">
    <citation type="submission" date="2017-10" db="EMBL/GenBank/DDBJ databases">
        <title>Genome analyses suggest a sexual origin of heterokaryosis in a supposedly ancient asexual fungus.</title>
        <authorList>
            <person name="Corradi N."/>
            <person name="Sedzielewska K."/>
            <person name="Noel J."/>
            <person name="Charron P."/>
            <person name="Farinelli L."/>
            <person name="Marton T."/>
            <person name="Kruger M."/>
            <person name="Pelin A."/>
            <person name="Brachmann A."/>
            <person name="Corradi N."/>
        </authorList>
    </citation>
    <scope>NUCLEOTIDE SEQUENCE [LARGE SCALE GENOMIC DNA]</scope>
    <source>
        <strain evidence="2 3">A1</strain>
    </source>
</reference>
<dbReference type="VEuPathDB" id="FungiDB:RhiirA1_460215"/>
<name>A0A2N0RRW9_9GLOM</name>
<reference evidence="1 4" key="2">
    <citation type="submission" date="2017-09" db="EMBL/GenBank/DDBJ databases">
        <title>Extensive intraspecific genome diversity in a model arbuscular mycorrhizal fungus.</title>
        <authorList>
            <person name="Chen E.C."/>
            <person name="Morin E."/>
            <person name="Beaudet D."/>
            <person name="Noel J."/>
            <person name="Ndikumana S."/>
            <person name="Charron P."/>
            <person name="St-Onge C."/>
            <person name="Giorgi J."/>
            <person name="Grigoriev I.V."/>
            <person name="Roux C."/>
            <person name="Martin F.M."/>
            <person name="Corradi N."/>
        </authorList>
    </citation>
    <scope>NUCLEOTIDE SEQUENCE [LARGE SCALE GENOMIC DNA]</scope>
    <source>
        <strain evidence="1 4">A5</strain>
    </source>
</reference>